<evidence type="ECO:0000256" key="4">
    <source>
        <dbReference type="ARBA" id="ARBA00022989"/>
    </source>
</evidence>
<protein>
    <submittedName>
        <fullName evidence="7">ABC transporter permease</fullName>
    </submittedName>
</protein>
<evidence type="ECO:0000256" key="6">
    <source>
        <dbReference type="SAM" id="Phobius"/>
    </source>
</evidence>
<feature type="transmembrane region" description="Helical" evidence="6">
    <location>
        <begin position="230"/>
        <end position="255"/>
    </location>
</feature>
<feature type="transmembrane region" description="Helical" evidence="6">
    <location>
        <begin position="174"/>
        <end position="192"/>
    </location>
</feature>
<dbReference type="GO" id="GO:0022857">
    <property type="term" value="F:transmembrane transporter activity"/>
    <property type="evidence" value="ECO:0007669"/>
    <property type="project" value="InterPro"/>
</dbReference>
<feature type="transmembrane region" description="Helical" evidence="6">
    <location>
        <begin position="275"/>
        <end position="296"/>
    </location>
</feature>
<keyword evidence="5 6" id="KW-0472">Membrane</keyword>
<accession>A0A2T4UPJ2</accession>
<keyword evidence="4 6" id="KW-1133">Transmembrane helix</keyword>
<feature type="transmembrane region" description="Helical" evidence="6">
    <location>
        <begin position="38"/>
        <end position="58"/>
    </location>
</feature>
<dbReference type="AlphaFoldDB" id="A0A2T4UPJ2"/>
<keyword evidence="2" id="KW-1003">Cell membrane</keyword>
<dbReference type="PANTHER" id="PTHR43370:SF1">
    <property type="entry name" value="GUANOSINE ABC TRANSPORTER PERMEASE PROTEIN NUPQ"/>
    <property type="match status" value="1"/>
</dbReference>
<feature type="transmembrane region" description="Helical" evidence="6">
    <location>
        <begin position="12"/>
        <end position="31"/>
    </location>
</feature>
<reference evidence="7 8" key="1">
    <citation type="submission" date="2018-03" db="EMBL/GenBank/DDBJ databases">
        <title>Bacteriophage NCPPB3778 and a type I-E CRISPR drive the evolution of the US Biological Select Agent, Rathayibacter toxicus.</title>
        <authorList>
            <person name="Davis E.W.II."/>
            <person name="Tabima J.F."/>
            <person name="Weisberg A.J."/>
            <person name="Dantas Lopes L."/>
            <person name="Wiseman M.S."/>
            <person name="Wiseman M.S."/>
            <person name="Pupko T."/>
            <person name="Belcher M.S."/>
            <person name="Sechler A.J."/>
            <person name="Tancos M.A."/>
            <person name="Schroeder B.K."/>
            <person name="Murray T.D."/>
            <person name="Luster D.G."/>
            <person name="Schneider W.L."/>
            <person name="Rogers E."/>
            <person name="Andreote F.D."/>
            <person name="Grunwald N.J."/>
            <person name="Putnam M.L."/>
            <person name="Chang J.H."/>
        </authorList>
    </citation>
    <scope>NUCLEOTIDE SEQUENCE [LARGE SCALE GENOMIC DNA]</scope>
    <source>
        <strain evidence="7 8">DSM 15933</strain>
    </source>
</reference>
<dbReference type="InterPro" id="IPR001851">
    <property type="entry name" value="ABC_transp_permease"/>
</dbReference>
<feature type="transmembrane region" description="Helical" evidence="6">
    <location>
        <begin position="92"/>
        <end position="111"/>
    </location>
</feature>
<feature type="transmembrane region" description="Helical" evidence="6">
    <location>
        <begin position="149"/>
        <end position="167"/>
    </location>
</feature>
<comment type="caution">
    <text evidence="7">The sequence shown here is derived from an EMBL/GenBank/DDBJ whole genome shotgun (WGS) entry which is preliminary data.</text>
</comment>
<dbReference type="RefSeq" id="WP_055790950.1">
    <property type="nucleotide sequence ID" value="NZ_PZPL01000001.1"/>
</dbReference>
<evidence type="ECO:0000313" key="8">
    <source>
        <dbReference type="Proteomes" id="UP000241085"/>
    </source>
</evidence>
<dbReference type="CDD" id="cd06580">
    <property type="entry name" value="TM_PBP1_transp_TpRbsC_like"/>
    <property type="match status" value="1"/>
</dbReference>
<dbReference type="GO" id="GO:0005886">
    <property type="term" value="C:plasma membrane"/>
    <property type="evidence" value="ECO:0007669"/>
    <property type="project" value="UniProtKB-SubCell"/>
</dbReference>
<sequence>MDFLLALLTPELIHNGIQLTTPILFGALAAALSSRAGVLNLAIEAKMLVGAFVGLVALDGTGSQLLAVVIAALAGALTGGLMALAHRVGVDLIVFAIGLNMLLLELSIYLMRQFFGGVGVWTPDVATLPSIPLPFLEGVPVLGPLLSGYNALVYLAFALAAAFGLLFRYRPGRHLLAVGEAPGAAAAAGISVERVQTLSLVGSGALAALGGAFLTVGELGLFARNMTDGAGWIAITAALLAVNRPVFLVPASLLFGFSDAFAIRLQSTTDLPQVLVQLIPMAATLLVLGFVGYRGLRAKETLGLPRRARRQLAGALR</sequence>
<name>A0A2T4UPJ2_9MICO</name>
<evidence type="ECO:0000256" key="2">
    <source>
        <dbReference type="ARBA" id="ARBA00022475"/>
    </source>
</evidence>
<comment type="subcellular location">
    <subcellularLocation>
        <location evidence="1">Cell membrane</location>
        <topology evidence="1">Multi-pass membrane protein</topology>
    </subcellularLocation>
</comment>
<dbReference type="Proteomes" id="UP000241085">
    <property type="component" value="Unassembled WGS sequence"/>
</dbReference>
<gene>
    <name evidence="7" type="ORF">C1I63_00300</name>
</gene>
<keyword evidence="8" id="KW-1185">Reference proteome</keyword>
<keyword evidence="3 6" id="KW-0812">Transmembrane</keyword>
<evidence type="ECO:0000256" key="1">
    <source>
        <dbReference type="ARBA" id="ARBA00004651"/>
    </source>
</evidence>
<evidence type="ECO:0000256" key="5">
    <source>
        <dbReference type="ARBA" id="ARBA00023136"/>
    </source>
</evidence>
<evidence type="ECO:0000313" key="7">
    <source>
        <dbReference type="EMBL" id="PTL71448.1"/>
    </source>
</evidence>
<dbReference type="PANTHER" id="PTHR43370">
    <property type="entry name" value="SUGAR ABC TRANSPORTER INTEGRAL MEMBRANE PROTEIN-RELATED"/>
    <property type="match status" value="1"/>
</dbReference>
<organism evidence="7 8">
    <name type="scientific">Rathayibacter caricis DSM 15933</name>
    <dbReference type="NCBI Taxonomy" id="1328867"/>
    <lineage>
        <taxon>Bacteria</taxon>
        <taxon>Bacillati</taxon>
        <taxon>Actinomycetota</taxon>
        <taxon>Actinomycetes</taxon>
        <taxon>Micrococcales</taxon>
        <taxon>Microbacteriaceae</taxon>
        <taxon>Rathayibacter</taxon>
    </lineage>
</organism>
<feature type="transmembrane region" description="Helical" evidence="6">
    <location>
        <begin position="64"/>
        <end position="85"/>
    </location>
</feature>
<dbReference type="EMBL" id="PZPL01000001">
    <property type="protein sequence ID" value="PTL71448.1"/>
    <property type="molecule type" value="Genomic_DNA"/>
</dbReference>
<feature type="transmembrane region" description="Helical" evidence="6">
    <location>
        <begin position="198"/>
        <end position="223"/>
    </location>
</feature>
<evidence type="ECO:0000256" key="3">
    <source>
        <dbReference type="ARBA" id="ARBA00022692"/>
    </source>
</evidence>
<dbReference type="Pfam" id="PF02653">
    <property type="entry name" value="BPD_transp_2"/>
    <property type="match status" value="1"/>
</dbReference>
<proteinExistence type="predicted"/>